<sequence>MRSYTRAITWWCAVVGLVINGTLAELCSAETTKILVREFSHPPNYATTSDHNDALQLTDGATAAFPMWTKRDAVGWAHATPVTLSIELGRERTQSMESRQGTLRIHTAKGLYAEVDVPRQIDVYSKGADGTYYKTGSGSPISKQLADKAHHWITVPVSFAGTGLLVVLHAGGEFLFVDEVVWDDSGKAGALPKERLVGSKTQALTDSTESLRDNLMARALTPSPQSPPAPAGVNVVMWLQDPWGALPSDLATPQLNKVPKRVVVEGFQGEQESICVGLKTWASGAMTDVRLQVTGVPSEAVRLFYVAPVVAASGQLVYDPLVPLGTDRKLALRAERLNYAWISLDLRLIPVGTHTFTVAALREGGAEATTISGEIIVHPPLPQTTQPAAVNWAYIRDTPIWRNPDVTFQDLQAHGINVFVLHPADIPGVGLDGMWSAEHWAAFNNMLRLVRGQGMLLLYLGWDVTRNPLGLSKHRPDISSDAKRRLSQWLDRMSTYLDQRGFSKQQWALYPVDEPRGDNIVFLEAVARAIKSTDSQIRVYADPTSGKSGHTSLDDLRRLDEVIDIWQPNLEFVRGQAHMFFSGLQKPWWLYGNPPSPAKLGSPLQHYRLLAWWSWIFGAKGVGFWSYSDTNGSSAWNDVDGKYPDWAVVYEGNNQVVSSRRWEAFREGLEDYALLSALDRKTVEALFGSSVGWNPSTLDLYAWTSDKITSMRHDVFDRLH</sequence>
<accession>A0A0S4L403</accession>
<dbReference type="EMBL" id="CZPZ01000001">
    <property type="protein sequence ID" value="CUS31408.1"/>
    <property type="molecule type" value="Genomic_DNA"/>
</dbReference>
<feature type="domain" description="Glycoside hydrolase 123 catalytic" evidence="1">
    <location>
        <begin position="483"/>
        <end position="677"/>
    </location>
</feature>
<reference evidence="3" key="1">
    <citation type="submission" date="2015-10" db="EMBL/GenBank/DDBJ databases">
        <authorList>
            <person name="Luecker S."/>
            <person name="Luecker S."/>
        </authorList>
    </citation>
    <scope>NUCLEOTIDE SEQUENCE [LARGE SCALE GENOMIC DNA]</scope>
</reference>
<dbReference type="OrthoDB" id="624715at2"/>
<dbReference type="InterPro" id="IPR025150">
    <property type="entry name" value="GH123_cat"/>
</dbReference>
<evidence type="ECO:0000313" key="3">
    <source>
        <dbReference type="Proteomes" id="UP000198736"/>
    </source>
</evidence>
<gene>
    <name evidence="2" type="ORF">COMA2_10087</name>
</gene>
<keyword evidence="3" id="KW-1185">Reference proteome</keyword>
<dbReference type="Pfam" id="PF13320">
    <property type="entry name" value="GH123_cat"/>
    <property type="match status" value="1"/>
</dbReference>
<dbReference type="RefSeq" id="WP_090893645.1">
    <property type="nucleotide sequence ID" value="NZ_CZPZ01000001.1"/>
</dbReference>
<protein>
    <recommendedName>
        <fullName evidence="1">Glycoside hydrolase 123 catalytic domain-containing protein</fullName>
    </recommendedName>
</protein>
<dbReference type="Proteomes" id="UP000198736">
    <property type="component" value="Unassembled WGS sequence"/>
</dbReference>
<name>A0A0S4L403_9BACT</name>
<dbReference type="AlphaFoldDB" id="A0A0S4L403"/>
<proteinExistence type="predicted"/>
<organism evidence="2 3">
    <name type="scientific">Candidatus Nitrospira nitrificans</name>
    <dbReference type="NCBI Taxonomy" id="1742973"/>
    <lineage>
        <taxon>Bacteria</taxon>
        <taxon>Pseudomonadati</taxon>
        <taxon>Nitrospirota</taxon>
        <taxon>Nitrospiria</taxon>
        <taxon>Nitrospirales</taxon>
        <taxon>Nitrospiraceae</taxon>
        <taxon>Nitrospira</taxon>
    </lineage>
</organism>
<evidence type="ECO:0000313" key="2">
    <source>
        <dbReference type="EMBL" id="CUS31408.1"/>
    </source>
</evidence>
<dbReference type="STRING" id="1742973.COMA2_10087"/>
<evidence type="ECO:0000259" key="1">
    <source>
        <dbReference type="Pfam" id="PF13320"/>
    </source>
</evidence>